<proteinExistence type="predicted"/>
<keyword evidence="3" id="KW-1185">Reference proteome</keyword>
<dbReference type="OrthoDB" id="10467163at2759"/>
<dbReference type="Proteomes" id="UP000192247">
    <property type="component" value="Unassembled WGS sequence"/>
</dbReference>
<protein>
    <submittedName>
        <fullName evidence="2">Uncharacterized protein</fullName>
    </submittedName>
</protein>
<sequence length="218" mass="23225">MSTRSRTNEEISRRLDVSRHILSMLGSRCRAITVKIALVVCVASAHAGLENSPGWQPAVSSGWTEAQSSGWAPSPSGWEAASPSSGWESAPVSTGWESAAPASSGWEPAATVSSGWEPAAPVSSGWQPAPEKKIIIVKQQNQQQNVGRSLTVAGPTHVIKTIHQVRTVDHGGKILHKSNQQQAKVFVVKSVGSAEVKHTQPQGWPQKVQAGWETSSGW</sequence>
<evidence type="ECO:0000256" key="1">
    <source>
        <dbReference type="SAM" id="MobiDB-lite"/>
    </source>
</evidence>
<accession>A0A1V9WYE5</accession>
<name>A0A1V9WYE5_9ACAR</name>
<reference evidence="2 3" key="1">
    <citation type="journal article" date="2017" name="Gigascience">
        <title>Draft genome of the honey bee ectoparasitic mite, Tropilaelaps mercedesae, is shaped by the parasitic life history.</title>
        <authorList>
            <person name="Dong X."/>
            <person name="Armstrong S.D."/>
            <person name="Xia D."/>
            <person name="Makepeace B.L."/>
            <person name="Darby A.C."/>
            <person name="Kadowaki T."/>
        </authorList>
    </citation>
    <scope>NUCLEOTIDE SEQUENCE [LARGE SCALE GENOMIC DNA]</scope>
    <source>
        <strain evidence="2">Wuxi-XJTLU</strain>
    </source>
</reference>
<evidence type="ECO:0000313" key="3">
    <source>
        <dbReference type="Proteomes" id="UP000192247"/>
    </source>
</evidence>
<dbReference type="InParanoid" id="A0A1V9WYE5"/>
<gene>
    <name evidence="2" type="ORF">BIW11_02391</name>
</gene>
<feature type="compositionally biased region" description="Polar residues" evidence="1">
    <location>
        <begin position="58"/>
        <end position="71"/>
    </location>
</feature>
<dbReference type="EMBL" id="MNPL01033479">
    <property type="protein sequence ID" value="OQR66171.1"/>
    <property type="molecule type" value="Genomic_DNA"/>
</dbReference>
<organism evidence="2 3">
    <name type="scientific">Tropilaelaps mercedesae</name>
    <dbReference type="NCBI Taxonomy" id="418985"/>
    <lineage>
        <taxon>Eukaryota</taxon>
        <taxon>Metazoa</taxon>
        <taxon>Ecdysozoa</taxon>
        <taxon>Arthropoda</taxon>
        <taxon>Chelicerata</taxon>
        <taxon>Arachnida</taxon>
        <taxon>Acari</taxon>
        <taxon>Parasitiformes</taxon>
        <taxon>Mesostigmata</taxon>
        <taxon>Gamasina</taxon>
        <taxon>Dermanyssoidea</taxon>
        <taxon>Laelapidae</taxon>
        <taxon>Tropilaelaps</taxon>
    </lineage>
</organism>
<dbReference type="AlphaFoldDB" id="A0A1V9WYE5"/>
<comment type="caution">
    <text evidence="2">The sequence shown here is derived from an EMBL/GenBank/DDBJ whole genome shotgun (WGS) entry which is preliminary data.</text>
</comment>
<evidence type="ECO:0000313" key="2">
    <source>
        <dbReference type="EMBL" id="OQR66171.1"/>
    </source>
</evidence>
<feature type="region of interest" description="Disordered" evidence="1">
    <location>
        <begin position="51"/>
        <end position="125"/>
    </location>
</feature>
<feature type="compositionally biased region" description="Polar residues" evidence="1">
    <location>
        <begin position="82"/>
        <end position="96"/>
    </location>
</feature>